<name>A0A0V0Q8T5_PSEPJ</name>
<dbReference type="InParanoid" id="A0A0V0Q8T5"/>
<protein>
    <submittedName>
        <fullName evidence="1">Uncharacterized protein</fullName>
    </submittedName>
</protein>
<proteinExistence type="predicted"/>
<gene>
    <name evidence="1" type="ORF">PPERSA_02754</name>
</gene>
<dbReference type="EMBL" id="LDAU01000233">
    <property type="protein sequence ID" value="KRW98606.1"/>
    <property type="molecule type" value="Genomic_DNA"/>
</dbReference>
<reference evidence="1 2" key="1">
    <citation type="journal article" date="2015" name="Sci. Rep.">
        <title>Genome of the facultative scuticociliatosis pathogen Pseudocohnilembus persalinus provides insight into its virulence through horizontal gene transfer.</title>
        <authorList>
            <person name="Xiong J."/>
            <person name="Wang G."/>
            <person name="Cheng J."/>
            <person name="Tian M."/>
            <person name="Pan X."/>
            <person name="Warren A."/>
            <person name="Jiang C."/>
            <person name="Yuan D."/>
            <person name="Miao W."/>
        </authorList>
    </citation>
    <scope>NUCLEOTIDE SEQUENCE [LARGE SCALE GENOMIC DNA]</scope>
    <source>
        <strain evidence="1">36N120E</strain>
    </source>
</reference>
<comment type="caution">
    <text evidence="1">The sequence shown here is derived from an EMBL/GenBank/DDBJ whole genome shotgun (WGS) entry which is preliminary data.</text>
</comment>
<keyword evidence="2" id="KW-1185">Reference proteome</keyword>
<evidence type="ECO:0000313" key="2">
    <source>
        <dbReference type="Proteomes" id="UP000054937"/>
    </source>
</evidence>
<sequence length="217" mass="26261">MQKESKKYLCPKAKHYNLPYTFFNITKNGENIFQCSICISEQKKLDMNQKLVVQNLIDENLKDFEIPNWPLIGDELLKQQIREKLENFENFEKEEEIYVDKVKSYFLEIRKQINDKLDQYQKDFINNYKLKRHTENDLKDLIQLFDLTEIRKNIKLYLDGKIDVFKIQEINKQKMEKIPNTDQIRNTFENIETTNEVKIKQSLQFKRSLNIRLISLI</sequence>
<dbReference type="Proteomes" id="UP000054937">
    <property type="component" value="Unassembled WGS sequence"/>
</dbReference>
<organism evidence="1 2">
    <name type="scientific">Pseudocohnilembus persalinus</name>
    <name type="common">Ciliate</name>
    <dbReference type="NCBI Taxonomy" id="266149"/>
    <lineage>
        <taxon>Eukaryota</taxon>
        <taxon>Sar</taxon>
        <taxon>Alveolata</taxon>
        <taxon>Ciliophora</taxon>
        <taxon>Intramacronucleata</taxon>
        <taxon>Oligohymenophorea</taxon>
        <taxon>Scuticociliatia</taxon>
        <taxon>Philasterida</taxon>
        <taxon>Pseudocohnilembidae</taxon>
        <taxon>Pseudocohnilembus</taxon>
    </lineage>
</organism>
<evidence type="ECO:0000313" key="1">
    <source>
        <dbReference type="EMBL" id="KRW98606.1"/>
    </source>
</evidence>
<dbReference type="AlphaFoldDB" id="A0A0V0Q8T5"/>
<accession>A0A0V0Q8T5</accession>